<dbReference type="InterPro" id="IPR016805">
    <property type="entry name" value="MIX23_fungal"/>
</dbReference>
<comment type="caution">
    <text evidence="3">The sequence shown here is derived from an EMBL/GenBank/DDBJ whole genome shotgun (WGS) entry which is preliminary data.</text>
</comment>
<proteinExistence type="inferred from homology"/>
<dbReference type="Pfam" id="PF09774">
    <property type="entry name" value="MIX23"/>
    <property type="match status" value="1"/>
</dbReference>
<dbReference type="PANTHER" id="PTHR31905:SF2">
    <property type="entry name" value="PROTEIN MIX23"/>
    <property type="match status" value="1"/>
</dbReference>
<dbReference type="AlphaFoldDB" id="A0A9P4JBM1"/>
<evidence type="ECO:0000256" key="2">
    <source>
        <dbReference type="SAM" id="MobiDB-lite"/>
    </source>
</evidence>
<keyword evidence="4" id="KW-1185">Reference proteome</keyword>
<protein>
    <submittedName>
        <fullName evidence="3">Caffeine-induced death protein Cid2</fullName>
    </submittedName>
</protein>
<gene>
    <name evidence="3" type="ORF">K461DRAFT_275089</name>
</gene>
<sequence>MASSTQRPGLSPALCFNETALRDFLRISRSTVDDTISQNLNSLLAPSIDKFDPSTTSSRQAGPRARRLIPSDSCKSFRNKVLFPSWQARKDVMTYCAGVATSPDPDDPEHLLREIEDAKARDRVVDERLDPYSGRYFPREPRTERLAGLMRNERMVEEIVRRRTWQIMGERCEDALGGVGGAPWEIAFEQWQKANSKT</sequence>
<organism evidence="3 4">
    <name type="scientific">Myriangium duriaei CBS 260.36</name>
    <dbReference type="NCBI Taxonomy" id="1168546"/>
    <lineage>
        <taxon>Eukaryota</taxon>
        <taxon>Fungi</taxon>
        <taxon>Dikarya</taxon>
        <taxon>Ascomycota</taxon>
        <taxon>Pezizomycotina</taxon>
        <taxon>Dothideomycetes</taxon>
        <taxon>Dothideomycetidae</taxon>
        <taxon>Myriangiales</taxon>
        <taxon>Myriangiaceae</taxon>
        <taxon>Myriangium</taxon>
    </lineage>
</organism>
<dbReference type="Proteomes" id="UP000799439">
    <property type="component" value="Unassembled WGS sequence"/>
</dbReference>
<evidence type="ECO:0000256" key="1">
    <source>
        <dbReference type="ARBA" id="ARBA00024204"/>
    </source>
</evidence>
<feature type="region of interest" description="Disordered" evidence="2">
    <location>
        <begin position="47"/>
        <end position="66"/>
    </location>
</feature>
<dbReference type="GO" id="GO:0005758">
    <property type="term" value="C:mitochondrial intermembrane space"/>
    <property type="evidence" value="ECO:0007669"/>
    <property type="project" value="InterPro"/>
</dbReference>
<comment type="similarity">
    <text evidence="1">Belongs to the MIX23 family.</text>
</comment>
<accession>A0A9P4JBM1</accession>
<evidence type="ECO:0000313" key="3">
    <source>
        <dbReference type="EMBL" id="KAF2156018.1"/>
    </source>
</evidence>
<dbReference type="OrthoDB" id="5593818at2759"/>
<evidence type="ECO:0000313" key="4">
    <source>
        <dbReference type="Proteomes" id="UP000799439"/>
    </source>
</evidence>
<dbReference type="InterPro" id="IPR019171">
    <property type="entry name" value="MIX23"/>
</dbReference>
<dbReference type="PIRSF" id="PIRSF022603">
    <property type="entry name" value="UCP022603"/>
    <property type="match status" value="1"/>
</dbReference>
<name>A0A9P4JBM1_9PEZI</name>
<reference evidence="3" key="1">
    <citation type="journal article" date="2020" name="Stud. Mycol.">
        <title>101 Dothideomycetes genomes: a test case for predicting lifestyles and emergence of pathogens.</title>
        <authorList>
            <person name="Haridas S."/>
            <person name="Albert R."/>
            <person name="Binder M."/>
            <person name="Bloem J."/>
            <person name="Labutti K."/>
            <person name="Salamov A."/>
            <person name="Andreopoulos B."/>
            <person name="Baker S."/>
            <person name="Barry K."/>
            <person name="Bills G."/>
            <person name="Bluhm B."/>
            <person name="Cannon C."/>
            <person name="Castanera R."/>
            <person name="Culley D."/>
            <person name="Daum C."/>
            <person name="Ezra D."/>
            <person name="Gonzalez J."/>
            <person name="Henrissat B."/>
            <person name="Kuo A."/>
            <person name="Liang C."/>
            <person name="Lipzen A."/>
            <person name="Lutzoni F."/>
            <person name="Magnuson J."/>
            <person name="Mondo S."/>
            <person name="Nolan M."/>
            <person name="Ohm R."/>
            <person name="Pangilinan J."/>
            <person name="Park H.-J."/>
            <person name="Ramirez L."/>
            <person name="Alfaro M."/>
            <person name="Sun H."/>
            <person name="Tritt A."/>
            <person name="Yoshinaga Y."/>
            <person name="Zwiers L.-H."/>
            <person name="Turgeon B."/>
            <person name="Goodwin S."/>
            <person name="Spatafora J."/>
            <person name="Crous P."/>
            <person name="Grigoriev I."/>
        </authorList>
    </citation>
    <scope>NUCLEOTIDE SEQUENCE</scope>
    <source>
        <strain evidence="3">CBS 260.36</strain>
    </source>
</reference>
<dbReference type="EMBL" id="ML996082">
    <property type="protein sequence ID" value="KAF2156018.1"/>
    <property type="molecule type" value="Genomic_DNA"/>
</dbReference>
<dbReference type="PANTHER" id="PTHR31905">
    <property type="entry name" value="COILED-COIL DOMAIN-CONTAINING PROTEIN 58"/>
    <property type="match status" value="1"/>
</dbReference>